<feature type="transmembrane region" description="Helical" evidence="12">
    <location>
        <begin position="21"/>
        <end position="41"/>
    </location>
</feature>
<accession>A0A7W5FNI3</accession>
<evidence type="ECO:0000256" key="4">
    <source>
        <dbReference type="ARBA" id="ARBA00022475"/>
    </source>
</evidence>
<evidence type="ECO:0000313" key="16">
    <source>
        <dbReference type="Proteomes" id="UP000570361"/>
    </source>
</evidence>
<dbReference type="PROSITE" id="PS50885">
    <property type="entry name" value="HAMP"/>
    <property type="match status" value="1"/>
</dbReference>
<dbReference type="Proteomes" id="UP000570361">
    <property type="component" value="Unassembled WGS sequence"/>
</dbReference>
<feature type="transmembrane region" description="Helical" evidence="12">
    <location>
        <begin position="298"/>
        <end position="320"/>
    </location>
</feature>
<keyword evidence="16" id="KW-1185">Reference proteome</keyword>
<dbReference type="CDD" id="cd06225">
    <property type="entry name" value="HAMP"/>
    <property type="match status" value="1"/>
</dbReference>
<comment type="catalytic activity">
    <reaction evidence="1">
        <text>ATP + protein L-histidine = ADP + protein N-phospho-L-histidine.</text>
        <dbReference type="EC" id="2.7.13.3"/>
    </reaction>
</comment>
<evidence type="ECO:0000256" key="7">
    <source>
        <dbReference type="ARBA" id="ARBA00022741"/>
    </source>
</evidence>
<dbReference type="InterPro" id="IPR010559">
    <property type="entry name" value="Sig_transdc_His_kin_internal"/>
</dbReference>
<keyword evidence="6" id="KW-0808">Transferase</keyword>
<reference evidence="15 16" key="1">
    <citation type="submission" date="2020-08" db="EMBL/GenBank/DDBJ databases">
        <title>Genomic Encyclopedia of Type Strains, Phase III (KMG-III): the genomes of soil and plant-associated and newly described type strains.</title>
        <authorList>
            <person name="Whitman W."/>
        </authorList>
    </citation>
    <scope>NUCLEOTIDE SEQUENCE [LARGE SCALE GENOMIC DNA]</scope>
    <source>
        <strain evidence="15 16">CECT 5862</strain>
    </source>
</reference>
<dbReference type="Pfam" id="PF06580">
    <property type="entry name" value="His_kinase"/>
    <property type="match status" value="1"/>
</dbReference>
<dbReference type="Gene3D" id="3.30.565.10">
    <property type="entry name" value="Histidine kinase-like ATPase, C-terminal domain"/>
    <property type="match status" value="1"/>
</dbReference>
<evidence type="ECO:0000256" key="6">
    <source>
        <dbReference type="ARBA" id="ARBA00022679"/>
    </source>
</evidence>
<dbReference type="PROSITE" id="PS50109">
    <property type="entry name" value="HIS_KIN"/>
    <property type="match status" value="1"/>
</dbReference>
<dbReference type="RefSeq" id="WP_183601067.1">
    <property type="nucleotide sequence ID" value="NZ_JACHXK010000006.1"/>
</dbReference>
<evidence type="ECO:0000256" key="2">
    <source>
        <dbReference type="ARBA" id="ARBA00004651"/>
    </source>
</evidence>
<keyword evidence="11 12" id="KW-0472">Membrane</keyword>
<dbReference type="SUPFAM" id="SSF158472">
    <property type="entry name" value="HAMP domain-like"/>
    <property type="match status" value="1"/>
</dbReference>
<dbReference type="Pfam" id="PF02518">
    <property type="entry name" value="HATPase_c"/>
    <property type="match status" value="1"/>
</dbReference>
<protein>
    <recommendedName>
        <fullName evidence="3">histidine kinase</fullName>
        <ecNumber evidence="3">2.7.13.3</ecNumber>
    </recommendedName>
</protein>
<evidence type="ECO:0000259" key="13">
    <source>
        <dbReference type="PROSITE" id="PS50109"/>
    </source>
</evidence>
<keyword evidence="12" id="KW-0812">Transmembrane</keyword>
<evidence type="ECO:0000256" key="8">
    <source>
        <dbReference type="ARBA" id="ARBA00022777"/>
    </source>
</evidence>
<dbReference type="Gene3D" id="6.10.340.10">
    <property type="match status" value="1"/>
</dbReference>
<feature type="domain" description="Histidine kinase" evidence="13">
    <location>
        <begin position="477"/>
        <end position="586"/>
    </location>
</feature>
<comment type="caution">
    <text evidence="15">The sequence shown here is derived from an EMBL/GenBank/DDBJ whole genome shotgun (WGS) entry which is preliminary data.</text>
</comment>
<evidence type="ECO:0000256" key="10">
    <source>
        <dbReference type="ARBA" id="ARBA00023012"/>
    </source>
</evidence>
<dbReference type="EMBL" id="JACHXK010000006">
    <property type="protein sequence ID" value="MBB3111208.1"/>
    <property type="molecule type" value="Genomic_DNA"/>
</dbReference>
<keyword evidence="10" id="KW-0902">Two-component regulatory system</keyword>
<dbReference type="EC" id="2.7.13.3" evidence="3"/>
<evidence type="ECO:0000256" key="5">
    <source>
        <dbReference type="ARBA" id="ARBA00022553"/>
    </source>
</evidence>
<dbReference type="GO" id="GO:0005886">
    <property type="term" value="C:plasma membrane"/>
    <property type="evidence" value="ECO:0007669"/>
    <property type="project" value="UniProtKB-SubCell"/>
</dbReference>
<dbReference type="PANTHER" id="PTHR34220">
    <property type="entry name" value="SENSOR HISTIDINE KINASE YPDA"/>
    <property type="match status" value="1"/>
</dbReference>
<dbReference type="PRINTS" id="PR00344">
    <property type="entry name" value="BCTRLSENSOR"/>
</dbReference>
<evidence type="ECO:0000259" key="14">
    <source>
        <dbReference type="PROSITE" id="PS50885"/>
    </source>
</evidence>
<proteinExistence type="predicted"/>
<dbReference type="SMART" id="SM00387">
    <property type="entry name" value="HATPase_c"/>
    <property type="match status" value="1"/>
</dbReference>
<feature type="domain" description="HAMP" evidence="14">
    <location>
        <begin position="322"/>
        <end position="374"/>
    </location>
</feature>
<dbReference type="Pfam" id="PF00672">
    <property type="entry name" value="HAMP"/>
    <property type="match status" value="1"/>
</dbReference>
<dbReference type="InterPro" id="IPR003594">
    <property type="entry name" value="HATPase_dom"/>
</dbReference>
<evidence type="ECO:0000256" key="11">
    <source>
        <dbReference type="ARBA" id="ARBA00023136"/>
    </source>
</evidence>
<dbReference type="InterPro" id="IPR005467">
    <property type="entry name" value="His_kinase_dom"/>
</dbReference>
<dbReference type="InterPro" id="IPR004358">
    <property type="entry name" value="Sig_transdc_His_kin-like_C"/>
</dbReference>
<name>A0A7W5FNI3_9BACL</name>
<dbReference type="SUPFAM" id="SSF55874">
    <property type="entry name" value="ATPase domain of HSP90 chaperone/DNA topoisomerase II/histidine kinase"/>
    <property type="match status" value="1"/>
</dbReference>
<evidence type="ECO:0000256" key="1">
    <source>
        <dbReference type="ARBA" id="ARBA00000085"/>
    </source>
</evidence>
<evidence type="ECO:0000256" key="12">
    <source>
        <dbReference type="SAM" id="Phobius"/>
    </source>
</evidence>
<dbReference type="GO" id="GO:0000155">
    <property type="term" value="F:phosphorelay sensor kinase activity"/>
    <property type="evidence" value="ECO:0007669"/>
    <property type="project" value="InterPro"/>
</dbReference>
<gene>
    <name evidence="15" type="ORF">FHS18_003276</name>
</gene>
<keyword evidence="5" id="KW-0597">Phosphoprotein</keyword>
<dbReference type="SMART" id="SM00304">
    <property type="entry name" value="HAMP"/>
    <property type="match status" value="1"/>
</dbReference>
<dbReference type="AlphaFoldDB" id="A0A7W5FNI3"/>
<keyword evidence="7" id="KW-0547">Nucleotide-binding</keyword>
<dbReference type="InterPro" id="IPR050640">
    <property type="entry name" value="Bact_2-comp_sensor_kinase"/>
</dbReference>
<evidence type="ECO:0000256" key="9">
    <source>
        <dbReference type="ARBA" id="ARBA00022840"/>
    </source>
</evidence>
<dbReference type="GO" id="GO:0005524">
    <property type="term" value="F:ATP binding"/>
    <property type="evidence" value="ECO:0007669"/>
    <property type="project" value="UniProtKB-KW"/>
</dbReference>
<keyword evidence="12" id="KW-1133">Transmembrane helix</keyword>
<dbReference type="PANTHER" id="PTHR34220:SF7">
    <property type="entry name" value="SENSOR HISTIDINE KINASE YPDA"/>
    <property type="match status" value="1"/>
</dbReference>
<dbReference type="InterPro" id="IPR003660">
    <property type="entry name" value="HAMP_dom"/>
</dbReference>
<evidence type="ECO:0000256" key="3">
    <source>
        <dbReference type="ARBA" id="ARBA00012438"/>
    </source>
</evidence>
<evidence type="ECO:0000313" key="15">
    <source>
        <dbReference type="EMBL" id="MBB3111208.1"/>
    </source>
</evidence>
<keyword evidence="4" id="KW-1003">Cell membrane</keyword>
<keyword evidence="9" id="KW-0067">ATP-binding</keyword>
<comment type="subcellular location">
    <subcellularLocation>
        <location evidence="2">Cell membrane</location>
        <topology evidence="2">Multi-pass membrane protein</topology>
    </subcellularLocation>
</comment>
<organism evidence="15 16">
    <name type="scientific">Paenibacillus phyllosphaerae</name>
    <dbReference type="NCBI Taxonomy" id="274593"/>
    <lineage>
        <taxon>Bacteria</taxon>
        <taxon>Bacillati</taxon>
        <taxon>Bacillota</taxon>
        <taxon>Bacilli</taxon>
        <taxon>Bacillales</taxon>
        <taxon>Paenibacillaceae</taxon>
        <taxon>Paenibacillus</taxon>
    </lineage>
</organism>
<dbReference type="InterPro" id="IPR036890">
    <property type="entry name" value="HATPase_C_sf"/>
</dbReference>
<sequence>MRSEQARAQRYIPFGHKLMMTYCVFIIIPVMLAGYVANTLLVRSIEERTRDTSAGTLKQMKDNIYYRMQDMERISDMLYFDTTLADHLRHYEAGWVSYTATTKYVVPRIQTALEAANSKIWMSVYLHNETLREIYSLHANGDPLAGPNSAFDLYHIYRIAEKPWYRQFPKEKYGDTLEWRQIEDDTKYAHISLLRRIVDTKKFVQVNEMGFIRIRVRLADLFASVDSAKIGSGSSIYLLDGEGRIVPLTGQMDRSAGQPLSESRKKGHIVIEEHLEQLDLRIVALIPSSITDAAANNIRLWTIMACVAGCVMFSVVGLFISRYFARKVTKIVSVVDSFQEGDFGKRVQFKGKDEFSRISLALNDMGQNIGSLIREVYMTNIQKKEAELESLQAQINPHFLYNTLSSISRLARFGEVDKLHRMVLDLAKFYRLTLNEGRIIIPIRDEIEQVEAYINIQRTKFGEGLKVYYDIDPALYDYETVKLILQPFVENVLEHGLYGERIHLRIVGHLQDSSRTIVFKIIDDGVGINHETLRSLFDPSESLNVGLGIRNVHQRIRLHYGDDYGVAVSSGMGIGTAVVIRIPAKPMERARAVS</sequence>
<keyword evidence="8 15" id="KW-0418">Kinase</keyword>